<feature type="transmembrane region" description="Helical" evidence="1">
    <location>
        <begin position="116"/>
        <end position="135"/>
    </location>
</feature>
<feature type="transmembrane region" description="Helical" evidence="1">
    <location>
        <begin position="71"/>
        <end position="96"/>
    </location>
</feature>
<protein>
    <submittedName>
        <fullName evidence="2">Uncharacterized protein</fullName>
    </submittedName>
</protein>
<gene>
    <name evidence="2" type="ORF">ACFLIM_37300</name>
</gene>
<dbReference type="EMBL" id="JBICRM010000031">
    <property type="protein sequence ID" value="MFG1708870.1"/>
    <property type="molecule type" value="Genomic_DNA"/>
</dbReference>
<dbReference type="Proteomes" id="UP001603978">
    <property type="component" value="Unassembled WGS sequence"/>
</dbReference>
<evidence type="ECO:0000313" key="3">
    <source>
        <dbReference type="Proteomes" id="UP001603978"/>
    </source>
</evidence>
<keyword evidence="1" id="KW-0472">Membrane</keyword>
<keyword evidence="1" id="KW-0812">Transmembrane</keyword>
<keyword evidence="1" id="KW-1133">Transmembrane helix</keyword>
<proteinExistence type="predicted"/>
<organism evidence="2 3">
    <name type="scientific">Nonomuraea marmarensis</name>
    <dbReference type="NCBI Taxonomy" id="3351344"/>
    <lineage>
        <taxon>Bacteria</taxon>
        <taxon>Bacillati</taxon>
        <taxon>Actinomycetota</taxon>
        <taxon>Actinomycetes</taxon>
        <taxon>Streptosporangiales</taxon>
        <taxon>Streptosporangiaceae</taxon>
        <taxon>Nonomuraea</taxon>
    </lineage>
</organism>
<dbReference type="RefSeq" id="WP_393173099.1">
    <property type="nucleotide sequence ID" value="NZ_JBICRM010000031.1"/>
</dbReference>
<keyword evidence="3" id="KW-1185">Reference proteome</keyword>
<sequence>MMYPSAVAPPSGHLAVARPPRSLLTDPAGLFAELARLSLPRGHYVVCGSAALYVRGLRARMGDLDVLARGVAWNVALSLGMVAFAPGSAGSAVGLLGADSTLYTGPLTALSGGLDASFLTSGLVAGGMYLILHAFRRPAEPPVPIPAWRQEYLRSSAWALASRPAHTAARA</sequence>
<accession>A0ABW7ARH7</accession>
<evidence type="ECO:0000256" key="1">
    <source>
        <dbReference type="SAM" id="Phobius"/>
    </source>
</evidence>
<name>A0ABW7ARH7_9ACTN</name>
<reference evidence="2 3" key="1">
    <citation type="submission" date="2024-10" db="EMBL/GenBank/DDBJ databases">
        <authorList>
            <person name="Topkara A.R."/>
            <person name="Saygin H."/>
        </authorList>
    </citation>
    <scope>NUCLEOTIDE SEQUENCE [LARGE SCALE GENOMIC DNA]</scope>
    <source>
        <strain evidence="2 3">M3C6</strain>
    </source>
</reference>
<evidence type="ECO:0000313" key="2">
    <source>
        <dbReference type="EMBL" id="MFG1708870.1"/>
    </source>
</evidence>
<comment type="caution">
    <text evidence="2">The sequence shown here is derived from an EMBL/GenBank/DDBJ whole genome shotgun (WGS) entry which is preliminary data.</text>
</comment>